<keyword evidence="11 15" id="KW-0472">Membrane</keyword>
<dbReference type="InterPro" id="IPR002052">
    <property type="entry name" value="DNA_methylase_N6_adenine_CS"/>
</dbReference>
<dbReference type="PROSITE" id="PS00108">
    <property type="entry name" value="PROTEIN_KINASE_ST"/>
    <property type="match status" value="1"/>
</dbReference>
<evidence type="ECO:0000256" key="15">
    <source>
        <dbReference type="SAM" id="Phobius"/>
    </source>
</evidence>
<dbReference type="Proteomes" id="UP001341281">
    <property type="component" value="Chromosome 04"/>
</dbReference>
<evidence type="ECO:0000256" key="9">
    <source>
        <dbReference type="ARBA" id="ARBA00022840"/>
    </source>
</evidence>
<dbReference type="Pfam" id="PF00069">
    <property type="entry name" value="Pkinase"/>
    <property type="match status" value="1"/>
</dbReference>
<dbReference type="Pfam" id="PF14380">
    <property type="entry name" value="WAK_assoc"/>
    <property type="match status" value="1"/>
</dbReference>
<dbReference type="PROSITE" id="PS00092">
    <property type="entry name" value="N6_MTASE"/>
    <property type="match status" value="1"/>
</dbReference>
<keyword evidence="7 13" id="KW-0547">Nucleotide-binding</keyword>
<dbReference type="InterPro" id="IPR045874">
    <property type="entry name" value="LRK10/LRL21-25-like"/>
</dbReference>
<dbReference type="Gene3D" id="1.10.510.10">
    <property type="entry name" value="Transferase(Phosphotransferase) domain 1"/>
    <property type="match status" value="2"/>
</dbReference>
<evidence type="ECO:0000259" key="17">
    <source>
        <dbReference type="PROSITE" id="PS50011"/>
    </source>
</evidence>
<keyword evidence="6" id="KW-0677">Repeat</keyword>
<evidence type="ECO:0000256" key="4">
    <source>
        <dbReference type="ARBA" id="ARBA00022692"/>
    </source>
</evidence>
<dbReference type="CDD" id="cd23509">
    <property type="entry name" value="Gnk2-like"/>
    <property type="match status" value="2"/>
</dbReference>
<name>A0AAQ3TFL7_PASNO</name>
<evidence type="ECO:0000256" key="2">
    <source>
        <dbReference type="ARBA" id="ARBA00022527"/>
    </source>
</evidence>
<dbReference type="Pfam" id="PF07714">
    <property type="entry name" value="PK_Tyr_Ser-Thr"/>
    <property type="match status" value="1"/>
</dbReference>
<keyword evidence="2" id="KW-0723">Serine/threonine-protein kinase</keyword>
<evidence type="ECO:0000256" key="10">
    <source>
        <dbReference type="ARBA" id="ARBA00022989"/>
    </source>
</evidence>
<proteinExistence type="predicted"/>
<gene>
    <name evidence="19" type="ORF">U9M48_020671</name>
</gene>
<dbReference type="GO" id="GO:0008168">
    <property type="term" value="F:methyltransferase activity"/>
    <property type="evidence" value="ECO:0007669"/>
    <property type="project" value="InterPro"/>
</dbReference>
<evidence type="ECO:0000256" key="12">
    <source>
        <dbReference type="ARBA" id="ARBA00023180"/>
    </source>
</evidence>
<dbReference type="Pfam" id="PF01657">
    <property type="entry name" value="Stress-antifung"/>
    <property type="match status" value="2"/>
</dbReference>
<accession>A0AAQ3TFL7</accession>
<dbReference type="PROSITE" id="PS51473">
    <property type="entry name" value="GNK2"/>
    <property type="match status" value="2"/>
</dbReference>
<evidence type="ECO:0000313" key="19">
    <source>
        <dbReference type="EMBL" id="WVZ72166.1"/>
    </source>
</evidence>
<protein>
    <submittedName>
        <fullName evidence="19">Uncharacterized protein</fullName>
    </submittedName>
</protein>
<dbReference type="FunFam" id="1.10.510.10:FF:000590">
    <property type="entry name" value="PR5-like receptor kinase"/>
    <property type="match status" value="1"/>
</dbReference>
<dbReference type="InterPro" id="IPR008271">
    <property type="entry name" value="Ser/Thr_kinase_AS"/>
</dbReference>
<dbReference type="GO" id="GO:0004674">
    <property type="term" value="F:protein serine/threonine kinase activity"/>
    <property type="evidence" value="ECO:0007669"/>
    <property type="project" value="UniProtKB-KW"/>
</dbReference>
<dbReference type="SUPFAM" id="SSF56112">
    <property type="entry name" value="Protein kinase-like (PK-like)"/>
    <property type="match status" value="2"/>
</dbReference>
<dbReference type="InterPro" id="IPR011009">
    <property type="entry name" value="Kinase-like_dom_sf"/>
</dbReference>
<sequence length="1539" mass="168660">MARKLLALAVSTIVAAVSLLAPRAAGYPWPFCGDSYSFEANSTHESNLKFLAATLPKNISASRTLYATAVVGAVPDQIWAMGLCRGDTNASICLSCVTQAFQDLSNDCPYSNDATIYYDYCIIHYSGVDTLAGHYTPLTISKEAFLIITNNNVTSDPARFRSLLAALMNATVEYAANNSTRRFATGEADFDQEWPKVYTLAQCVPEQTPVQCGKCLAGIVASDLGTFEGNIGGSVLGVNCSYRYETMLFFNGPAMVRLASPSSRVPALEPVGGTPAAAGAGGNMSKQTKMIVGIACGVGASSLLVACFIFIVWHKRKRKLLPFLLCKKINTAERNIEALIVSYGSLAPKRYKYSEAIKTTSSLNNKLGEGSYGTVFKGKLDDGRLVAVKFLHDSKGEGEEFVNEVMSIGRTSHVNIVGLFGFCLEGSKRVLIYEYMPNGSLDRYIYSENPKAVLGWDKLYMIAIGIARGLEYLHHSCNTRIVHFDIKPQNILLDQDFHPKIADFGLAKLCRTKESKLSMTGARGTVGFIAPEVHSRAFGVVSTKSDVYSYGMMLLEMVGGRKNVKSVAQKSSEKYFPHWIYDHFGQDDGLEACEVTSGNEEIAKKMSVIGLWCIQILPMHRPTITKVLEMFERGLNDLDMPPRQNFSQILEDPAYAAEVRQEGPLCPPTLCGGVNIFFPFGIVADHATARSCGEFEFQVVCDNNTTPYLGHNQEHISLQILDIFYDNYSLVVADARKVQIFNTSGDNRSCHIWESSNTSSKVGQPFVISPANQNLILYNCTEAPPPAARERLVETVCGNDTFLRVAERSNQSGGYYGSYFLEGCEATIVPVIGGFGNPDASNYKKLIADGFLLTGSPPPADSSSSCRPQGMRGPEHHLPEPGWPPCGAPSLRINCTSTGAFLVTYSVLQAYQVLNIFTHNKCVHVVDEDLPLDTGCPAPTVNVSFLAPALTTSKANKELLFLGKCTDSPPSVSTRFHSLPCDNTSFVRLGDERGFSSHGIQGGVPPGCLFVIVPICWAPDGNGDDYLAAMRNGFLQEWTDEPDDCPRCMESGGECVYIPAFYCDCCGSMLPEMCIGASSLLVACFIFIVWHKRKTNLLHFLLCKKINTAERNVEALIITSSLNNKLGEGSYGTVFKGKLDDGRLVAVKFLNDSKGEGGGGVCERSYEYWQDLSCSKWALIYEYMPNGSQDRYIYSENPKAVLGWDKLYVIAIGIARGLKYLHHSCNTRIIRIFTPKIADFGLAKLCRTKESKLSMIGARGTVGYGMMLLEMVGGRKNVKPVAQKSSEKYFPHWIYDHFGQDDGLEACEVTSGNEGIAKKMSVIGRFGNKGLNDLDMPPRQNFSQILEDPPYGLNAESSSSSYSTKAQVSNEVLKMKEISIPPRCLRCLRAEAAAAEDGRSLCPPALCGDVNIPFQFGIVPDHATRNCGEIGFQVVCGNNTPEEYLSFQILDISYDNTPLVVADVRKLEMFNTSGHRACHISQTNSSLKLGQSDLLDQPCQSEPDLIFYNCTRKPPPAARWRLVVTACRNNTFVRVAETT</sequence>
<evidence type="ECO:0000256" key="3">
    <source>
        <dbReference type="ARBA" id="ARBA00022679"/>
    </source>
</evidence>
<keyword evidence="8" id="KW-0418">Kinase</keyword>
<feature type="domain" description="Gnk2-homologous" evidence="18">
    <location>
        <begin position="26"/>
        <end position="130"/>
    </location>
</feature>
<evidence type="ECO:0000256" key="1">
    <source>
        <dbReference type="ARBA" id="ARBA00004479"/>
    </source>
</evidence>
<dbReference type="InterPro" id="IPR001245">
    <property type="entry name" value="Ser-Thr/Tyr_kinase_cat_dom"/>
</dbReference>
<evidence type="ECO:0000256" key="7">
    <source>
        <dbReference type="ARBA" id="ARBA00022741"/>
    </source>
</evidence>
<dbReference type="InterPro" id="IPR038408">
    <property type="entry name" value="GNK2_sf"/>
</dbReference>
<dbReference type="FunFam" id="3.30.430.20:FF:000004">
    <property type="entry name" value="Receptor-like serine-threonine protein kinase"/>
    <property type="match status" value="1"/>
</dbReference>
<dbReference type="InterPro" id="IPR017441">
    <property type="entry name" value="Protein_kinase_ATP_BS"/>
</dbReference>
<dbReference type="InterPro" id="IPR025287">
    <property type="entry name" value="WAK_GUB"/>
</dbReference>
<organism evidence="19 20">
    <name type="scientific">Paspalum notatum var. saurae</name>
    <dbReference type="NCBI Taxonomy" id="547442"/>
    <lineage>
        <taxon>Eukaryota</taxon>
        <taxon>Viridiplantae</taxon>
        <taxon>Streptophyta</taxon>
        <taxon>Embryophyta</taxon>
        <taxon>Tracheophyta</taxon>
        <taxon>Spermatophyta</taxon>
        <taxon>Magnoliopsida</taxon>
        <taxon>Liliopsida</taxon>
        <taxon>Poales</taxon>
        <taxon>Poaceae</taxon>
        <taxon>PACMAD clade</taxon>
        <taxon>Panicoideae</taxon>
        <taxon>Andropogonodae</taxon>
        <taxon>Paspaleae</taxon>
        <taxon>Paspalinae</taxon>
        <taxon>Paspalum</taxon>
    </lineage>
</organism>
<evidence type="ECO:0000256" key="13">
    <source>
        <dbReference type="PROSITE-ProRule" id="PRU10141"/>
    </source>
</evidence>
<feature type="binding site" evidence="13">
    <location>
        <position position="389"/>
    </location>
    <ligand>
        <name>ATP</name>
        <dbReference type="ChEBI" id="CHEBI:30616"/>
    </ligand>
</feature>
<dbReference type="InterPro" id="IPR032872">
    <property type="entry name" value="WAK_assoc_C"/>
</dbReference>
<evidence type="ECO:0000259" key="18">
    <source>
        <dbReference type="PROSITE" id="PS51473"/>
    </source>
</evidence>
<reference evidence="19 20" key="1">
    <citation type="submission" date="2024-02" db="EMBL/GenBank/DDBJ databases">
        <title>High-quality chromosome-scale genome assembly of Pensacola bahiagrass (Paspalum notatum Flugge var. saurae).</title>
        <authorList>
            <person name="Vega J.M."/>
            <person name="Podio M."/>
            <person name="Orjuela J."/>
            <person name="Siena L.A."/>
            <person name="Pessino S.C."/>
            <person name="Combes M.C."/>
            <person name="Mariac C."/>
            <person name="Albertini E."/>
            <person name="Pupilli F."/>
            <person name="Ortiz J.P.A."/>
            <person name="Leblanc O."/>
        </authorList>
    </citation>
    <scope>NUCLEOTIDE SEQUENCE [LARGE SCALE GENOMIC DNA]</scope>
    <source>
        <strain evidence="19">R1</strain>
        <tissue evidence="19">Leaf</tissue>
    </source>
</reference>
<dbReference type="Gene3D" id="3.30.200.20">
    <property type="entry name" value="Phosphorylase Kinase, domain 1"/>
    <property type="match status" value="2"/>
</dbReference>
<dbReference type="Gene3D" id="3.30.430.20">
    <property type="entry name" value="Gnk2 domain, C-X8-C-X2-C motif"/>
    <property type="match status" value="2"/>
</dbReference>
<keyword evidence="5 16" id="KW-0732">Signal</keyword>
<feature type="domain" description="Gnk2-homologous" evidence="18">
    <location>
        <begin position="141"/>
        <end position="249"/>
    </location>
</feature>
<dbReference type="PROSITE" id="PS50011">
    <property type="entry name" value="PROTEIN_KINASE_DOM"/>
    <property type="match status" value="1"/>
</dbReference>
<keyword evidence="12" id="KW-0325">Glycoprotein</keyword>
<dbReference type="GO" id="GO:0030247">
    <property type="term" value="F:polysaccharide binding"/>
    <property type="evidence" value="ECO:0007669"/>
    <property type="project" value="InterPro"/>
</dbReference>
<dbReference type="EMBL" id="CP144748">
    <property type="protein sequence ID" value="WVZ72166.1"/>
    <property type="molecule type" value="Genomic_DNA"/>
</dbReference>
<feature type="chain" id="PRO_5042930047" evidence="16">
    <location>
        <begin position="27"/>
        <end position="1539"/>
    </location>
</feature>
<evidence type="ECO:0000256" key="11">
    <source>
        <dbReference type="ARBA" id="ARBA00023136"/>
    </source>
</evidence>
<evidence type="ECO:0000256" key="8">
    <source>
        <dbReference type="ARBA" id="ARBA00022777"/>
    </source>
</evidence>
<evidence type="ECO:0000256" key="5">
    <source>
        <dbReference type="ARBA" id="ARBA00022729"/>
    </source>
</evidence>
<feature type="domain" description="Protein kinase" evidence="17">
    <location>
        <begin position="361"/>
        <end position="635"/>
    </location>
</feature>
<dbReference type="PROSITE" id="PS00107">
    <property type="entry name" value="PROTEIN_KINASE_ATP"/>
    <property type="match status" value="1"/>
</dbReference>
<dbReference type="GO" id="GO:0032259">
    <property type="term" value="P:methylation"/>
    <property type="evidence" value="ECO:0007669"/>
    <property type="project" value="InterPro"/>
</dbReference>
<dbReference type="InterPro" id="IPR002902">
    <property type="entry name" value="GNK2"/>
</dbReference>
<dbReference type="GO" id="GO:0005524">
    <property type="term" value="F:ATP binding"/>
    <property type="evidence" value="ECO:0007669"/>
    <property type="project" value="UniProtKB-UniRule"/>
</dbReference>
<keyword evidence="10 15" id="KW-1133">Transmembrane helix</keyword>
<dbReference type="PANTHER" id="PTHR27009">
    <property type="entry name" value="RUST RESISTANCE KINASE LR10-RELATED"/>
    <property type="match status" value="1"/>
</dbReference>
<evidence type="ECO:0000256" key="14">
    <source>
        <dbReference type="SAM" id="MobiDB-lite"/>
    </source>
</evidence>
<feature type="region of interest" description="Disordered" evidence="14">
    <location>
        <begin position="858"/>
        <end position="882"/>
    </location>
</feature>
<dbReference type="GO" id="GO:0003676">
    <property type="term" value="F:nucleic acid binding"/>
    <property type="evidence" value="ECO:0007669"/>
    <property type="project" value="InterPro"/>
</dbReference>
<keyword evidence="3" id="KW-0808">Transferase</keyword>
<keyword evidence="20" id="KW-1185">Reference proteome</keyword>
<evidence type="ECO:0000313" key="20">
    <source>
        <dbReference type="Proteomes" id="UP001341281"/>
    </source>
</evidence>
<keyword evidence="9 13" id="KW-0067">ATP-binding</keyword>
<keyword evidence="4 15" id="KW-0812">Transmembrane</keyword>
<feature type="transmembrane region" description="Helical" evidence="15">
    <location>
        <begin position="290"/>
        <end position="313"/>
    </location>
</feature>
<feature type="signal peptide" evidence="16">
    <location>
        <begin position="1"/>
        <end position="26"/>
    </location>
</feature>
<comment type="subcellular location">
    <subcellularLocation>
        <location evidence="1">Membrane</location>
        <topology evidence="1">Single-pass type I membrane protein</topology>
    </subcellularLocation>
</comment>
<dbReference type="GO" id="GO:0016020">
    <property type="term" value="C:membrane"/>
    <property type="evidence" value="ECO:0007669"/>
    <property type="project" value="UniProtKB-SubCell"/>
</dbReference>
<dbReference type="Pfam" id="PF13947">
    <property type="entry name" value="GUB_WAK_bind"/>
    <property type="match status" value="2"/>
</dbReference>
<evidence type="ECO:0000256" key="6">
    <source>
        <dbReference type="ARBA" id="ARBA00022737"/>
    </source>
</evidence>
<evidence type="ECO:0000256" key="16">
    <source>
        <dbReference type="SAM" id="SignalP"/>
    </source>
</evidence>
<dbReference type="InterPro" id="IPR000719">
    <property type="entry name" value="Prot_kinase_dom"/>
</dbReference>
<dbReference type="SMART" id="SM00220">
    <property type="entry name" value="S_TKc"/>
    <property type="match status" value="1"/>
</dbReference>